<comment type="caution">
    <text evidence="1">The sequence shown here is derived from an EMBL/GenBank/DDBJ whole genome shotgun (WGS) entry which is preliminary data.</text>
</comment>
<organism evidence="1 2">
    <name type="scientific">Vitis vinifera</name>
    <name type="common">Grape</name>
    <dbReference type="NCBI Taxonomy" id="29760"/>
    <lineage>
        <taxon>Eukaryota</taxon>
        <taxon>Viridiplantae</taxon>
        <taxon>Streptophyta</taxon>
        <taxon>Embryophyta</taxon>
        <taxon>Tracheophyta</taxon>
        <taxon>Spermatophyta</taxon>
        <taxon>Magnoliopsida</taxon>
        <taxon>eudicotyledons</taxon>
        <taxon>Gunneridae</taxon>
        <taxon>Pentapetalae</taxon>
        <taxon>rosids</taxon>
        <taxon>Vitales</taxon>
        <taxon>Vitaceae</taxon>
        <taxon>Viteae</taxon>
        <taxon>Vitis</taxon>
    </lineage>
</organism>
<evidence type="ECO:0000313" key="1">
    <source>
        <dbReference type="EMBL" id="RVX12258.1"/>
    </source>
</evidence>
<accession>A0A438JTL9</accession>
<name>A0A438JTL9_VITVI</name>
<dbReference type="EMBL" id="QGNW01000028">
    <property type="protein sequence ID" value="RVX12258.1"/>
    <property type="molecule type" value="Genomic_DNA"/>
</dbReference>
<dbReference type="AlphaFoldDB" id="A0A438JTL9"/>
<protein>
    <submittedName>
        <fullName evidence="1">Uncharacterized protein</fullName>
    </submittedName>
</protein>
<proteinExistence type="predicted"/>
<dbReference type="Proteomes" id="UP000288805">
    <property type="component" value="Unassembled WGS sequence"/>
</dbReference>
<gene>
    <name evidence="1" type="ORF">CK203_010492</name>
</gene>
<evidence type="ECO:0000313" key="2">
    <source>
        <dbReference type="Proteomes" id="UP000288805"/>
    </source>
</evidence>
<sequence length="146" mass="16187">MQMVVPEQQQQLPDCLGCLEGRGPNVESLGSGGAGHQRRGQFSVVVTGDEVLAVHVQEPEPDDTFDLNTFHIHEDLCKSKQVDFHVKVCVGESYISELTHQVRVSFATILALGCSSSRPDDSIVANCLKNCLPLVLFWLRTMEEEY</sequence>
<reference evidence="1 2" key="1">
    <citation type="journal article" date="2018" name="PLoS Genet.">
        <title>Population sequencing reveals clonal diversity and ancestral inbreeding in the grapevine cultivar Chardonnay.</title>
        <authorList>
            <person name="Roach M.J."/>
            <person name="Johnson D.L."/>
            <person name="Bohlmann J."/>
            <person name="van Vuuren H.J."/>
            <person name="Jones S.J."/>
            <person name="Pretorius I.S."/>
            <person name="Schmidt S.A."/>
            <person name="Borneman A.R."/>
        </authorList>
    </citation>
    <scope>NUCLEOTIDE SEQUENCE [LARGE SCALE GENOMIC DNA]</scope>
    <source>
        <strain evidence="2">cv. Chardonnay</strain>
        <tissue evidence="1">Leaf</tissue>
    </source>
</reference>